<evidence type="ECO:0000256" key="9">
    <source>
        <dbReference type="PROSITE-ProRule" id="PRU10141"/>
    </source>
</evidence>
<accession>A0A2T0SI87</accession>
<evidence type="ECO:0000313" key="14">
    <source>
        <dbReference type="Proteomes" id="UP000239209"/>
    </source>
</evidence>
<dbReference type="SMART" id="SM00220">
    <property type="entry name" value="S_TKc"/>
    <property type="match status" value="1"/>
</dbReference>
<evidence type="ECO:0000256" key="7">
    <source>
        <dbReference type="ARBA" id="ARBA00047899"/>
    </source>
</evidence>
<feature type="transmembrane region" description="Helical" evidence="11">
    <location>
        <begin position="370"/>
        <end position="390"/>
    </location>
</feature>
<evidence type="ECO:0000256" key="6">
    <source>
        <dbReference type="ARBA" id="ARBA00022840"/>
    </source>
</evidence>
<keyword evidence="11" id="KW-0812">Transmembrane</keyword>
<feature type="binding site" evidence="9">
    <location>
        <position position="41"/>
    </location>
    <ligand>
        <name>ATP</name>
        <dbReference type="ChEBI" id="CHEBI:30616"/>
    </ligand>
</feature>
<keyword evidence="14" id="KW-1185">Reference proteome</keyword>
<sequence>MLQPGQRLGDRYRLDVRIGAGGMGEVWRATDEVLGRVVAVKVMLASVAADPGFARRFLTEAKAMAGVNHPAVASIHDYGTSDGAPFLVMEYVDGESLAQLLTRHGRLTAAQTMLLVAQAAEGLRAVHDRGIVHRDIKPANLLVRRDGTLLISDFGIARIDGATALTTPGAVLGTPTYLAPEQVLGRPATPLSDLYSLGLTAYECLAGHRPFTGDNPYAVALQRVQGAPRTLAGDLPGEVLAVVERSLAPDPADRWPSAAALASAARTAATAIPHPADPAPHDAHPPARPPRERADLPAPPADHAAHPPGPPAGHAAHPPGPPVDHGAQPAGPPAGHAAHPPAPPADHAAHPAGRPARDDARQAAKRRRTVAAAAVAVVLLGLGAFGAWWATGDDDSPRGNAPRGPGLTTAAGAGGKNAVPRGFAACGAGLCPTSAACWDGTVAISGKAAPPGERGCGEDHYWETFAALPMPSGADGVRQDGLMGRRDVAAACSAAVMAGRSRDPEATAGWRRDAWPLQVDGGWVLLCIAGSDTGETTGSAFRPAAK</sequence>
<evidence type="ECO:0000313" key="13">
    <source>
        <dbReference type="EMBL" id="PRY33131.1"/>
    </source>
</evidence>
<evidence type="ECO:0000256" key="11">
    <source>
        <dbReference type="SAM" id="Phobius"/>
    </source>
</evidence>
<dbReference type="FunFam" id="1.10.510.10:FF:000021">
    <property type="entry name" value="Serine/threonine protein kinase"/>
    <property type="match status" value="1"/>
</dbReference>
<comment type="caution">
    <text evidence="13">The sequence shown here is derived from an EMBL/GenBank/DDBJ whole genome shotgun (WGS) entry which is preliminary data.</text>
</comment>
<dbReference type="SUPFAM" id="SSF56112">
    <property type="entry name" value="Protein kinase-like (PK-like)"/>
    <property type="match status" value="1"/>
</dbReference>
<dbReference type="FunFam" id="3.30.200.20:FF:000035">
    <property type="entry name" value="Serine/threonine protein kinase Stk1"/>
    <property type="match status" value="1"/>
</dbReference>
<feature type="domain" description="Protein kinase" evidence="12">
    <location>
        <begin position="12"/>
        <end position="277"/>
    </location>
</feature>
<dbReference type="PANTHER" id="PTHR43289">
    <property type="entry name" value="MITOGEN-ACTIVATED PROTEIN KINASE KINASE KINASE 20-RELATED"/>
    <property type="match status" value="1"/>
</dbReference>
<dbReference type="GO" id="GO:0045717">
    <property type="term" value="P:negative regulation of fatty acid biosynthetic process"/>
    <property type="evidence" value="ECO:0007669"/>
    <property type="project" value="UniProtKB-ARBA"/>
</dbReference>
<evidence type="ECO:0000256" key="8">
    <source>
        <dbReference type="ARBA" id="ARBA00048679"/>
    </source>
</evidence>
<evidence type="ECO:0000256" key="5">
    <source>
        <dbReference type="ARBA" id="ARBA00022777"/>
    </source>
</evidence>
<evidence type="ECO:0000256" key="10">
    <source>
        <dbReference type="SAM" id="MobiDB-lite"/>
    </source>
</evidence>
<dbReference type="Pfam" id="PF00069">
    <property type="entry name" value="Pkinase"/>
    <property type="match status" value="1"/>
</dbReference>
<evidence type="ECO:0000256" key="3">
    <source>
        <dbReference type="ARBA" id="ARBA00022679"/>
    </source>
</evidence>
<evidence type="ECO:0000259" key="12">
    <source>
        <dbReference type="PROSITE" id="PS50011"/>
    </source>
</evidence>
<dbReference type="InterPro" id="IPR011009">
    <property type="entry name" value="Kinase-like_dom_sf"/>
</dbReference>
<feature type="compositionally biased region" description="Basic and acidic residues" evidence="10">
    <location>
        <begin position="279"/>
        <end position="295"/>
    </location>
</feature>
<gene>
    <name evidence="13" type="ORF">CLV70_101292</name>
</gene>
<keyword evidence="2" id="KW-0723">Serine/threonine-protein kinase</keyword>
<dbReference type="RefSeq" id="WP_211303596.1">
    <property type="nucleotide sequence ID" value="NZ_PVZG01000001.1"/>
</dbReference>
<dbReference type="Gene3D" id="3.30.200.20">
    <property type="entry name" value="Phosphorylase Kinase, domain 1"/>
    <property type="match status" value="1"/>
</dbReference>
<keyword evidence="11" id="KW-0472">Membrane</keyword>
<dbReference type="GO" id="GO:0005524">
    <property type="term" value="F:ATP binding"/>
    <property type="evidence" value="ECO:0007669"/>
    <property type="project" value="UniProtKB-UniRule"/>
</dbReference>
<evidence type="ECO:0000256" key="2">
    <source>
        <dbReference type="ARBA" id="ARBA00022527"/>
    </source>
</evidence>
<feature type="compositionally biased region" description="Low complexity" evidence="10">
    <location>
        <begin position="312"/>
        <end position="339"/>
    </location>
</feature>
<dbReference type="EC" id="2.7.11.1" evidence="1"/>
<keyword evidence="5 13" id="KW-0418">Kinase</keyword>
<dbReference type="Gene3D" id="1.10.510.10">
    <property type="entry name" value="Transferase(Phosphotransferase) domain 1"/>
    <property type="match status" value="1"/>
</dbReference>
<dbReference type="PROSITE" id="PS00107">
    <property type="entry name" value="PROTEIN_KINASE_ATP"/>
    <property type="match status" value="1"/>
</dbReference>
<dbReference type="PROSITE" id="PS50011">
    <property type="entry name" value="PROTEIN_KINASE_DOM"/>
    <property type="match status" value="1"/>
</dbReference>
<dbReference type="InterPro" id="IPR008271">
    <property type="entry name" value="Ser/Thr_kinase_AS"/>
</dbReference>
<dbReference type="CDD" id="cd14014">
    <property type="entry name" value="STKc_PknB_like"/>
    <property type="match status" value="1"/>
</dbReference>
<dbReference type="Proteomes" id="UP000239209">
    <property type="component" value="Unassembled WGS sequence"/>
</dbReference>
<proteinExistence type="predicted"/>
<keyword evidence="11" id="KW-1133">Transmembrane helix</keyword>
<reference evidence="13 14" key="1">
    <citation type="submission" date="2018-03" db="EMBL/GenBank/DDBJ databases">
        <title>Genomic Encyclopedia of Archaeal and Bacterial Type Strains, Phase II (KMG-II): from individual species to whole genera.</title>
        <authorList>
            <person name="Goeker M."/>
        </authorList>
    </citation>
    <scope>NUCLEOTIDE SEQUENCE [LARGE SCALE GENOMIC DNA]</scope>
    <source>
        <strain evidence="13 14">DSM 45348</strain>
    </source>
</reference>
<feature type="region of interest" description="Disordered" evidence="10">
    <location>
        <begin position="266"/>
        <end position="365"/>
    </location>
</feature>
<dbReference type="PANTHER" id="PTHR43289:SF6">
    <property type="entry name" value="SERINE_THREONINE-PROTEIN KINASE NEKL-3"/>
    <property type="match status" value="1"/>
</dbReference>
<name>A0A2T0SI87_9ACTN</name>
<comment type="catalytic activity">
    <reaction evidence="8">
        <text>L-seryl-[protein] + ATP = O-phospho-L-seryl-[protein] + ADP + H(+)</text>
        <dbReference type="Rhea" id="RHEA:17989"/>
        <dbReference type="Rhea" id="RHEA-COMP:9863"/>
        <dbReference type="Rhea" id="RHEA-COMP:11604"/>
        <dbReference type="ChEBI" id="CHEBI:15378"/>
        <dbReference type="ChEBI" id="CHEBI:29999"/>
        <dbReference type="ChEBI" id="CHEBI:30616"/>
        <dbReference type="ChEBI" id="CHEBI:83421"/>
        <dbReference type="ChEBI" id="CHEBI:456216"/>
        <dbReference type="EC" id="2.7.11.1"/>
    </reaction>
</comment>
<evidence type="ECO:0000256" key="4">
    <source>
        <dbReference type="ARBA" id="ARBA00022741"/>
    </source>
</evidence>
<dbReference type="PROSITE" id="PS00108">
    <property type="entry name" value="PROTEIN_KINASE_ST"/>
    <property type="match status" value="1"/>
</dbReference>
<keyword evidence="4 9" id="KW-0547">Nucleotide-binding</keyword>
<comment type="catalytic activity">
    <reaction evidence="7">
        <text>L-threonyl-[protein] + ATP = O-phospho-L-threonyl-[protein] + ADP + H(+)</text>
        <dbReference type="Rhea" id="RHEA:46608"/>
        <dbReference type="Rhea" id="RHEA-COMP:11060"/>
        <dbReference type="Rhea" id="RHEA-COMP:11605"/>
        <dbReference type="ChEBI" id="CHEBI:15378"/>
        <dbReference type="ChEBI" id="CHEBI:30013"/>
        <dbReference type="ChEBI" id="CHEBI:30616"/>
        <dbReference type="ChEBI" id="CHEBI:61977"/>
        <dbReference type="ChEBI" id="CHEBI:456216"/>
        <dbReference type="EC" id="2.7.11.1"/>
    </reaction>
</comment>
<organism evidence="13 14">
    <name type="scientific">Pseudosporangium ferrugineum</name>
    <dbReference type="NCBI Taxonomy" id="439699"/>
    <lineage>
        <taxon>Bacteria</taxon>
        <taxon>Bacillati</taxon>
        <taxon>Actinomycetota</taxon>
        <taxon>Actinomycetes</taxon>
        <taxon>Micromonosporales</taxon>
        <taxon>Micromonosporaceae</taxon>
        <taxon>Pseudosporangium</taxon>
    </lineage>
</organism>
<dbReference type="InterPro" id="IPR000719">
    <property type="entry name" value="Prot_kinase_dom"/>
</dbReference>
<protein>
    <recommendedName>
        <fullName evidence="1">non-specific serine/threonine protein kinase</fullName>
        <ecNumber evidence="1">2.7.11.1</ecNumber>
    </recommendedName>
</protein>
<evidence type="ECO:0000256" key="1">
    <source>
        <dbReference type="ARBA" id="ARBA00012513"/>
    </source>
</evidence>
<dbReference type="InterPro" id="IPR017441">
    <property type="entry name" value="Protein_kinase_ATP_BS"/>
</dbReference>
<keyword evidence="6 9" id="KW-0067">ATP-binding</keyword>
<dbReference type="GO" id="GO:0004674">
    <property type="term" value="F:protein serine/threonine kinase activity"/>
    <property type="evidence" value="ECO:0007669"/>
    <property type="project" value="UniProtKB-KW"/>
</dbReference>
<dbReference type="EMBL" id="PVZG01000001">
    <property type="protein sequence ID" value="PRY33131.1"/>
    <property type="molecule type" value="Genomic_DNA"/>
</dbReference>
<dbReference type="AlphaFoldDB" id="A0A2T0SI87"/>
<keyword evidence="3" id="KW-0808">Transferase</keyword>